<dbReference type="InterPro" id="IPR005516">
    <property type="entry name" value="Remorin_C"/>
</dbReference>
<comment type="similarity">
    <text evidence="1">Belongs to the remorin family.</text>
</comment>
<comment type="caution">
    <text evidence="4">The sequence shown here is derived from an EMBL/GenBank/DDBJ whole genome shotgun (WGS) entry which is preliminary data.</text>
</comment>
<dbReference type="AlphaFoldDB" id="A0AAV0F0E3"/>
<dbReference type="EMBL" id="CAMAPF010000954">
    <property type="protein sequence ID" value="CAH9128944.1"/>
    <property type="molecule type" value="Genomic_DNA"/>
</dbReference>
<dbReference type="Pfam" id="PF03763">
    <property type="entry name" value="Remorin_C"/>
    <property type="match status" value="2"/>
</dbReference>
<reference evidence="4" key="1">
    <citation type="submission" date="2022-07" db="EMBL/GenBank/DDBJ databases">
        <authorList>
            <person name="Macas J."/>
            <person name="Novak P."/>
            <person name="Neumann P."/>
        </authorList>
    </citation>
    <scope>NUCLEOTIDE SEQUENCE</scope>
</reference>
<organism evidence="4 5">
    <name type="scientific">Cuscuta epithymum</name>
    <dbReference type="NCBI Taxonomy" id="186058"/>
    <lineage>
        <taxon>Eukaryota</taxon>
        <taxon>Viridiplantae</taxon>
        <taxon>Streptophyta</taxon>
        <taxon>Embryophyta</taxon>
        <taxon>Tracheophyta</taxon>
        <taxon>Spermatophyta</taxon>
        <taxon>Magnoliopsida</taxon>
        <taxon>eudicotyledons</taxon>
        <taxon>Gunneridae</taxon>
        <taxon>Pentapetalae</taxon>
        <taxon>asterids</taxon>
        <taxon>lamiids</taxon>
        <taxon>Solanales</taxon>
        <taxon>Convolvulaceae</taxon>
        <taxon>Cuscuteae</taxon>
        <taxon>Cuscuta</taxon>
        <taxon>Cuscuta subgen. Cuscuta</taxon>
    </lineage>
</organism>
<keyword evidence="5" id="KW-1185">Reference proteome</keyword>
<gene>
    <name evidence="4" type="ORF">CEPIT_LOCUS29461</name>
</gene>
<evidence type="ECO:0000313" key="4">
    <source>
        <dbReference type="EMBL" id="CAH9128944.1"/>
    </source>
</evidence>
<protein>
    <recommendedName>
        <fullName evidence="3">Remorin C-terminal domain-containing protein</fullName>
    </recommendedName>
</protein>
<feature type="coiled-coil region" evidence="2">
    <location>
        <begin position="136"/>
        <end position="203"/>
    </location>
</feature>
<feature type="coiled-coil region" evidence="2">
    <location>
        <begin position="36"/>
        <end position="111"/>
    </location>
</feature>
<evidence type="ECO:0000259" key="3">
    <source>
        <dbReference type="Pfam" id="PF03763"/>
    </source>
</evidence>
<evidence type="ECO:0000256" key="1">
    <source>
        <dbReference type="ARBA" id="ARBA00005711"/>
    </source>
</evidence>
<accession>A0AAV0F0E3</accession>
<dbReference type="PANTHER" id="PTHR31471:SF51">
    <property type="entry name" value="REMORIN FAMILY PROTEIN"/>
    <property type="match status" value="1"/>
</dbReference>
<evidence type="ECO:0000313" key="5">
    <source>
        <dbReference type="Proteomes" id="UP001152523"/>
    </source>
</evidence>
<name>A0AAV0F0E3_9ASTE</name>
<feature type="domain" description="Remorin C-terminal" evidence="3">
    <location>
        <begin position="19"/>
        <end position="120"/>
    </location>
</feature>
<sequence length="219" mass="26123">MRSRRTAPDPTMPPVFVDPRADEWEQRELDKIRKWYGEQEETIAKWENENKNKAELKLKKIKAELEEKIARAVENFEEKVKWIENTSRKAMTQVEKEKKREEQKVKEEANQLRFTGILPEQTTCSLMHGEEEEIIAKWENENKNKAELKLKKVKAELEEKIARTVANFEEKFKWIENTSRKAMSQVEKEKKREEQRVKEDANQLRFTGILPEQTTCSLM</sequence>
<dbReference type="Proteomes" id="UP001152523">
    <property type="component" value="Unassembled WGS sequence"/>
</dbReference>
<keyword evidence="2" id="KW-0175">Coiled coil</keyword>
<proteinExistence type="inferred from homology"/>
<feature type="domain" description="Remorin C-terminal" evidence="3">
    <location>
        <begin position="130"/>
        <end position="212"/>
    </location>
</feature>
<evidence type="ECO:0000256" key="2">
    <source>
        <dbReference type="SAM" id="Coils"/>
    </source>
</evidence>
<dbReference type="PANTHER" id="PTHR31471">
    <property type="entry name" value="OS02G0116800 PROTEIN"/>
    <property type="match status" value="1"/>
</dbReference>